<feature type="region of interest" description="Disordered" evidence="1">
    <location>
        <begin position="943"/>
        <end position="1013"/>
    </location>
</feature>
<feature type="compositionally biased region" description="Low complexity" evidence="1">
    <location>
        <begin position="987"/>
        <end position="1013"/>
    </location>
</feature>
<dbReference type="SUPFAM" id="SSF53474">
    <property type="entry name" value="alpha/beta-Hydrolases"/>
    <property type="match status" value="1"/>
</dbReference>
<protein>
    <recommendedName>
        <fullName evidence="6">KAT8 regulatory NSL complex subunit 3</fullName>
    </recommendedName>
</protein>
<dbReference type="Pfam" id="PF20408">
    <property type="entry name" value="Abhydrolase_11"/>
    <property type="match status" value="1"/>
</dbReference>
<dbReference type="Proteomes" id="UP001634394">
    <property type="component" value="Unassembled WGS sequence"/>
</dbReference>
<reference evidence="4 5" key="1">
    <citation type="submission" date="2024-11" db="EMBL/GenBank/DDBJ databases">
        <title>Chromosome-level genome assembly of the freshwater bivalve Anodonta woodiana.</title>
        <authorList>
            <person name="Chen X."/>
        </authorList>
    </citation>
    <scope>NUCLEOTIDE SEQUENCE [LARGE SCALE GENOMIC DNA]</scope>
    <source>
        <strain evidence="4">MN2024</strain>
        <tissue evidence="4">Gills</tissue>
    </source>
</reference>
<evidence type="ECO:0000313" key="4">
    <source>
        <dbReference type="EMBL" id="KAL3865186.1"/>
    </source>
</evidence>
<evidence type="ECO:0000259" key="3">
    <source>
        <dbReference type="Pfam" id="PF23154"/>
    </source>
</evidence>
<comment type="caution">
    <text evidence="4">The sequence shown here is derived from an EMBL/GenBank/DDBJ whole genome shotgun (WGS) entry which is preliminary data.</text>
</comment>
<dbReference type="Gene3D" id="3.40.50.1820">
    <property type="entry name" value="alpha/beta hydrolase"/>
    <property type="match status" value="1"/>
</dbReference>
<dbReference type="EMBL" id="JBJQND010000010">
    <property type="protein sequence ID" value="KAL3865186.1"/>
    <property type="molecule type" value="Genomic_DNA"/>
</dbReference>
<dbReference type="InterPro" id="IPR056519">
    <property type="entry name" value="KANSL3_1st"/>
</dbReference>
<organism evidence="4 5">
    <name type="scientific">Sinanodonta woodiana</name>
    <name type="common">Chinese pond mussel</name>
    <name type="synonym">Anodonta woodiana</name>
    <dbReference type="NCBI Taxonomy" id="1069815"/>
    <lineage>
        <taxon>Eukaryota</taxon>
        <taxon>Metazoa</taxon>
        <taxon>Spiralia</taxon>
        <taxon>Lophotrochozoa</taxon>
        <taxon>Mollusca</taxon>
        <taxon>Bivalvia</taxon>
        <taxon>Autobranchia</taxon>
        <taxon>Heteroconchia</taxon>
        <taxon>Palaeoheterodonta</taxon>
        <taxon>Unionida</taxon>
        <taxon>Unionoidea</taxon>
        <taxon>Unionidae</taxon>
        <taxon>Unioninae</taxon>
        <taxon>Sinanodonta</taxon>
    </lineage>
</organism>
<evidence type="ECO:0000256" key="1">
    <source>
        <dbReference type="SAM" id="MobiDB-lite"/>
    </source>
</evidence>
<feature type="region of interest" description="Disordered" evidence="1">
    <location>
        <begin position="527"/>
        <end position="584"/>
    </location>
</feature>
<proteinExistence type="predicted"/>
<name>A0ABD3VUQ7_SINWO</name>
<feature type="compositionally biased region" description="Low complexity" evidence="1">
    <location>
        <begin position="478"/>
        <end position="499"/>
    </location>
</feature>
<dbReference type="AlphaFoldDB" id="A0ABD3VUQ7"/>
<feature type="compositionally biased region" description="Polar residues" evidence="1">
    <location>
        <begin position="943"/>
        <end position="965"/>
    </location>
</feature>
<feature type="region of interest" description="Disordered" evidence="1">
    <location>
        <begin position="468"/>
        <end position="502"/>
    </location>
</feature>
<evidence type="ECO:0000259" key="2">
    <source>
        <dbReference type="Pfam" id="PF20408"/>
    </source>
</evidence>
<dbReference type="InterPro" id="IPR029058">
    <property type="entry name" value="AB_hydrolase_fold"/>
</dbReference>
<keyword evidence="5" id="KW-1185">Reference proteome</keyword>
<dbReference type="PANTHER" id="PTHR13136:SF16">
    <property type="entry name" value="KAT8 REGULATORY NSL COMPLEX SUBUNIT 3"/>
    <property type="match status" value="1"/>
</dbReference>
<accession>A0ABD3VUQ7</accession>
<feature type="compositionally biased region" description="Basic residues" evidence="1">
    <location>
        <begin position="544"/>
        <end position="555"/>
    </location>
</feature>
<feature type="compositionally biased region" description="Low complexity" evidence="1">
    <location>
        <begin position="530"/>
        <end position="540"/>
    </location>
</feature>
<feature type="domain" description="KANSL3 helical" evidence="3">
    <location>
        <begin position="103"/>
        <end position="208"/>
    </location>
</feature>
<evidence type="ECO:0008006" key="6">
    <source>
        <dbReference type="Google" id="ProtNLM"/>
    </source>
</evidence>
<dbReference type="PANTHER" id="PTHR13136">
    <property type="entry name" value="TESTIS DEVELOPMENT PROTEIN PRTD"/>
    <property type="match status" value="1"/>
</dbReference>
<dbReference type="InterPro" id="IPR046879">
    <property type="entry name" value="KANL3/Tex30_Abhydrolase"/>
</dbReference>
<dbReference type="Pfam" id="PF23154">
    <property type="entry name" value="KANSL3_1st"/>
    <property type="match status" value="1"/>
</dbReference>
<feature type="domain" description="KANL3/Tex30 alpha/beta hydrolase-like" evidence="2">
    <location>
        <begin position="301"/>
        <end position="418"/>
    </location>
</feature>
<sequence length="1039" mass="110883">MMDIICLDHCYSKPWSAHPDASNARPLKTIFMAKFPRNQTLEQSMPEPDLPLDVVNVAARPGPLYDVTKARTLMNECERHVNFARMEESPEDWEDHLNRSGWATQQNRLFNKVMKILHADRLARLTYEGTTNEPVMRRIHIDKTAKRFRQALVGVMWDTKLTQWLHGILVENLSMPLLSAYLDVLQTIRAKAPSLVDKMIAVGSSNIKSPAASTEALTNLLKRPWDPVINTLSQQKLRKLPGNPILLVAPNGPTVNSSTFSRRMRFWNGQLSNLGKVIPVTMHTVNGGSGVSIAQCLEHMIGAVRTKVVELKGHFQNRPIVLVGWNVGALVACHVSLIEIVSAVVCLGFPFKGVSDGRGDVEDPLLDSRTPTMFVIGQHGNTCSIDDIEDMREKMKAENSLLVVGGADDNLRVSRATKKLEGITQVMADKLVLDEVSEFLGGILSQGAMAPDMLIDCNLSDAEIRKKRKRKIRDLSPDDSLSSSSLLGLSDRSPGSSRGMTVAKALKARQAAMEAANLLSGMIKQEEASSESASSTPSSPVKTYARKSATKRKYTKNPLTAARKRLKSAPAQGQSSVSVPQGPLSAGAMTSVKTAPELTGLLKNQGLLPAFKILSDGDGSGKATLISMSSGIPDSRFMQSVSLSQGLVSLSQQRQNQTQTEVSKGIPVSSVGLKTTGNLPSEAILNSELANVLLSRASNNCASTQSVPGMFSAQGQKPMIYVTSVPSVSHQINQLLMSAPKTTSVMSTASMGSHPNIPGKLSSVANTSQPTAGSGIVKVIATTSSANTTGTPDQDKVQALQKLQFHDFPLTTATLSKTATGPQMTQAKLLNTKSLGVDQSKMQLEVAKMSAVQTAGKITVTPSLSSTISQLSQALASGPSPIIGISALLSQAKSATSQLSGQGGVIIDKTLPKTCITTLSGSTKPITTVLVTNETLGRVSSLLESSPVTGRPASSATVSTQSSFGMMTGKVSDGNDQRSVGQPHMMSVSTQSGSSGSASRYSKAPSGTTSSYTTTAKTVLPTIASTRTRRIRTPKQYDL</sequence>
<gene>
    <name evidence="4" type="ORF">ACJMK2_006802</name>
</gene>
<evidence type="ECO:0000313" key="5">
    <source>
        <dbReference type="Proteomes" id="UP001634394"/>
    </source>
</evidence>
<dbReference type="InterPro" id="IPR026555">
    <property type="entry name" value="NSL3/Tex30"/>
</dbReference>